<organism evidence="3 4">
    <name type="scientific">Mycena chlorophos</name>
    <name type="common">Agaric fungus</name>
    <name type="synonym">Agaricus chlorophos</name>
    <dbReference type="NCBI Taxonomy" id="658473"/>
    <lineage>
        <taxon>Eukaryota</taxon>
        <taxon>Fungi</taxon>
        <taxon>Dikarya</taxon>
        <taxon>Basidiomycota</taxon>
        <taxon>Agaricomycotina</taxon>
        <taxon>Agaricomycetes</taxon>
        <taxon>Agaricomycetidae</taxon>
        <taxon>Agaricales</taxon>
        <taxon>Marasmiineae</taxon>
        <taxon>Mycenaceae</taxon>
        <taxon>Mycena</taxon>
    </lineage>
</organism>
<keyword evidence="4" id="KW-1185">Reference proteome</keyword>
<evidence type="ECO:0000259" key="2">
    <source>
        <dbReference type="PROSITE" id="PS51762"/>
    </source>
</evidence>
<evidence type="ECO:0000313" key="3">
    <source>
        <dbReference type="EMBL" id="GAT48321.1"/>
    </source>
</evidence>
<dbReference type="Proteomes" id="UP000815677">
    <property type="component" value="Unassembled WGS sequence"/>
</dbReference>
<dbReference type="Gene3D" id="2.60.120.200">
    <property type="match status" value="1"/>
</dbReference>
<dbReference type="PANTHER" id="PTHR10963:SF24">
    <property type="entry name" value="GLYCOSIDASE C21B10.07-RELATED"/>
    <property type="match status" value="1"/>
</dbReference>
<dbReference type="InterPro" id="IPR013320">
    <property type="entry name" value="ConA-like_dom_sf"/>
</dbReference>
<dbReference type="InterPro" id="IPR050546">
    <property type="entry name" value="Glycosyl_Hydrlase_16"/>
</dbReference>
<proteinExistence type="predicted"/>
<keyword evidence="1" id="KW-0732">Signal</keyword>
<protein>
    <recommendedName>
        <fullName evidence="2">GH16 domain-containing protein</fullName>
    </recommendedName>
</protein>
<gene>
    <name evidence="3" type="ORF">MCHLO_05738</name>
</gene>
<dbReference type="PANTHER" id="PTHR10963">
    <property type="entry name" value="GLYCOSYL HYDROLASE-RELATED"/>
    <property type="match status" value="1"/>
</dbReference>
<dbReference type="SUPFAM" id="SSF49899">
    <property type="entry name" value="Concanavalin A-like lectins/glucanases"/>
    <property type="match status" value="1"/>
</dbReference>
<feature type="domain" description="GH16" evidence="2">
    <location>
        <begin position="53"/>
        <end position="299"/>
    </location>
</feature>
<name>A0ABQ0LB04_MYCCL</name>
<feature type="signal peptide" evidence="1">
    <location>
        <begin position="1"/>
        <end position="18"/>
    </location>
</feature>
<dbReference type="InterPro" id="IPR000757">
    <property type="entry name" value="Beta-glucanase-like"/>
</dbReference>
<accession>A0ABQ0LB04</accession>
<evidence type="ECO:0000313" key="4">
    <source>
        <dbReference type="Proteomes" id="UP000815677"/>
    </source>
</evidence>
<dbReference type="EMBL" id="DF844460">
    <property type="protein sequence ID" value="GAT48321.1"/>
    <property type="molecule type" value="Genomic_DNA"/>
</dbReference>
<reference evidence="3" key="1">
    <citation type="submission" date="2014-09" db="EMBL/GenBank/DDBJ databases">
        <title>Genome sequence of the luminous mushroom Mycena chlorophos for searching fungal bioluminescence genes.</title>
        <authorList>
            <person name="Tanaka Y."/>
            <person name="Kasuga D."/>
            <person name="Oba Y."/>
            <person name="Hase S."/>
            <person name="Sato K."/>
            <person name="Oba Y."/>
            <person name="Sakakibara Y."/>
        </authorList>
    </citation>
    <scope>NUCLEOTIDE SEQUENCE</scope>
</reference>
<dbReference type="PROSITE" id="PS51762">
    <property type="entry name" value="GH16_2"/>
    <property type="match status" value="1"/>
</dbReference>
<sequence length="328" mass="35166">MHSLSALSFLALPLVALGAPNFQVGRRQAGVQSRQATTFTLNITYSGADFLEWDFFNQPDPTSGQVNFLDKADAQSKNLAFVDTDGTFVMQVDNTTTLGPGENRDSIRISSPQTFTQNLFIADIVKMPVGLTTWPAYWSFGANWPTQGEIDVIEGVNSATTNQMTLHTGPNCTLDTAFDSSMTGTPTGPTDCESPGTDNSGCGITDSSANTFGQAFNVINGGVTAHLVDDTGIKIWRFQRGSIPADITAKTPQPDTWGLPAAFFSTTTCDVKSHFVDHNLVFDTTICGDLAGALFPGGPSACSAAVQDPSNYQFATWRVSYIDVYNFS</sequence>
<dbReference type="Pfam" id="PF26113">
    <property type="entry name" value="GH16_XgeA"/>
    <property type="match status" value="1"/>
</dbReference>
<dbReference type="CDD" id="cd02181">
    <property type="entry name" value="GH16_fungal_Lam16A_glucanase"/>
    <property type="match status" value="1"/>
</dbReference>
<evidence type="ECO:0000256" key="1">
    <source>
        <dbReference type="SAM" id="SignalP"/>
    </source>
</evidence>
<feature type="chain" id="PRO_5046027592" description="GH16 domain-containing protein" evidence="1">
    <location>
        <begin position="19"/>
        <end position="328"/>
    </location>
</feature>